<gene>
    <name evidence="1" type="ORF">CK203_015638</name>
</gene>
<proteinExistence type="predicted"/>
<name>A0A438J5C7_VITVI</name>
<dbReference type="EMBL" id="QGNW01000062">
    <property type="protein sequence ID" value="RVX04171.1"/>
    <property type="molecule type" value="Genomic_DNA"/>
</dbReference>
<protein>
    <submittedName>
        <fullName evidence="1">Uncharacterized protein</fullName>
    </submittedName>
</protein>
<organism evidence="1 2">
    <name type="scientific">Vitis vinifera</name>
    <name type="common">Grape</name>
    <dbReference type="NCBI Taxonomy" id="29760"/>
    <lineage>
        <taxon>Eukaryota</taxon>
        <taxon>Viridiplantae</taxon>
        <taxon>Streptophyta</taxon>
        <taxon>Embryophyta</taxon>
        <taxon>Tracheophyta</taxon>
        <taxon>Spermatophyta</taxon>
        <taxon>Magnoliopsida</taxon>
        <taxon>eudicotyledons</taxon>
        <taxon>Gunneridae</taxon>
        <taxon>Pentapetalae</taxon>
        <taxon>rosids</taxon>
        <taxon>Vitales</taxon>
        <taxon>Vitaceae</taxon>
        <taxon>Viteae</taxon>
        <taxon>Vitis</taxon>
    </lineage>
</organism>
<dbReference type="AlphaFoldDB" id="A0A438J5C7"/>
<reference evidence="1 2" key="1">
    <citation type="journal article" date="2018" name="PLoS Genet.">
        <title>Population sequencing reveals clonal diversity and ancestral inbreeding in the grapevine cultivar Chardonnay.</title>
        <authorList>
            <person name="Roach M.J."/>
            <person name="Johnson D.L."/>
            <person name="Bohlmann J."/>
            <person name="van Vuuren H.J."/>
            <person name="Jones S.J."/>
            <person name="Pretorius I.S."/>
            <person name="Schmidt S.A."/>
            <person name="Borneman A.R."/>
        </authorList>
    </citation>
    <scope>NUCLEOTIDE SEQUENCE [LARGE SCALE GENOMIC DNA]</scope>
    <source>
        <strain evidence="2">cv. Chardonnay</strain>
        <tissue evidence="1">Leaf</tissue>
    </source>
</reference>
<dbReference type="Proteomes" id="UP000288805">
    <property type="component" value="Unassembled WGS sequence"/>
</dbReference>
<accession>A0A438J5C7</accession>
<evidence type="ECO:0000313" key="2">
    <source>
        <dbReference type="Proteomes" id="UP000288805"/>
    </source>
</evidence>
<evidence type="ECO:0000313" key="1">
    <source>
        <dbReference type="EMBL" id="RVX04171.1"/>
    </source>
</evidence>
<sequence length="96" mass="11530">MISAKYGEEEVEWCFREMKEGTGVGFWKSIRKEWGLEVGSVERFLSRLKELRVHKDEEDRVLWIETKNRKFTVKLLHATLEPRISTSFPWSIIWKT</sequence>
<comment type="caution">
    <text evidence="1">The sequence shown here is derived from an EMBL/GenBank/DDBJ whole genome shotgun (WGS) entry which is preliminary data.</text>
</comment>